<evidence type="ECO:0000313" key="6">
    <source>
        <dbReference type="EMBL" id="KAK4299006.1"/>
    </source>
</evidence>
<sequence length="769" mass="87633">MVWELLLWSGILALQVTGRGVLDPRSSFDHGYGSSLYGPILHDDLFRDECMSPILDCVPEDDCITKTSGSMQKLFIYEMDDFLEFGILNNKDSRHYKAYWLDARWDDDDDRWEWLSTGTEVEWGKLLRGNCSTENMEVTDKDEGCVGMSLDPDGCIHIRKFSCLIALPFFCKMGVYNSRCDESAVSHCCYSSSYDYYHRNRVGGPGSHSIHGTAKSECWILLQHQTQPVPCHTALDAVGIPRPFPRPVRIGNSFYYFSPSSRPCLGERMAVVSSPEVHQFIMSYMMSEELLVKDRKFIIGLSYDHEDDEFHWDNGKTIDYYNITYWASGQPDKQSGANYHSCVAYVRGGRNAYNWHLLPYKQCSGDEYNYNVYVCELPIRSTNVVPTAKKVECGQRLERGVLARASYGSKVDYDDEEAQYGEFPWHVAVLQPSNYLKGVVMVFACSGALVHPQYVLTSAHCVVYSGTADYAVSLGDWDLAEDAVHVLDTRLVTVSDVIIHPGYKVTGSMMHDVALLQLEEAIDVDSYPHVGLGCLPFPRLFYQQSGAWECFTVGWPSPHQKDRKHKSIHSTEERVLQRVESDFMDRRKCRYHTRSYYNSLHSSRPPTNQAYNKKFGYRHLAYEHHQYFDQSETELLCTEPYESNTCLDDSTPILVCREAVHYTNDPFNLNPYSQSYGRAAYVYSSGHKTGSSSGGYSSKIDASSSRIVNAYGDDRFDSDQWYVMGVGHSLNCKADRGNRRSKTQVFTPVNEYLSFIHSHLDLQNYNPGV</sequence>
<proteinExistence type="inferred from homology"/>
<dbReference type="EMBL" id="JAWZYT010003317">
    <property type="protein sequence ID" value="KAK4299006.1"/>
    <property type="molecule type" value="Genomic_DNA"/>
</dbReference>
<dbReference type="InterPro" id="IPR001314">
    <property type="entry name" value="Peptidase_S1A"/>
</dbReference>
<accession>A0AAE1P1K3</accession>
<dbReference type="Pfam" id="PF00089">
    <property type="entry name" value="Trypsin"/>
    <property type="match status" value="1"/>
</dbReference>
<dbReference type="PANTHER" id="PTHR24256">
    <property type="entry name" value="TRYPTASE-RELATED"/>
    <property type="match status" value="1"/>
</dbReference>
<dbReference type="GO" id="GO:0006508">
    <property type="term" value="P:proteolysis"/>
    <property type="evidence" value="ECO:0007669"/>
    <property type="project" value="InterPro"/>
</dbReference>
<dbReference type="GO" id="GO:0004252">
    <property type="term" value="F:serine-type endopeptidase activity"/>
    <property type="evidence" value="ECO:0007669"/>
    <property type="project" value="InterPro"/>
</dbReference>
<dbReference type="CDD" id="cd00037">
    <property type="entry name" value="CLECT"/>
    <property type="match status" value="1"/>
</dbReference>
<keyword evidence="7" id="KW-1185">Reference proteome</keyword>
<dbReference type="InterPro" id="IPR009003">
    <property type="entry name" value="Peptidase_S1_PA"/>
</dbReference>
<dbReference type="InterPro" id="IPR043504">
    <property type="entry name" value="Peptidase_S1_PA_chymotrypsin"/>
</dbReference>
<evidence type="ECO:0000259" key="4">
    <source>
        <dbReference type="PROSITE" id="PS50041"/>
    </source>
</evidence>
<evidence type="ECO:0000256" key="1">
    <source>
        <dbReference type="ARBA" id="ARBA00023157"/>
    </source>
</evidence>
<dbReference type="SMART" id="SM00020">
    <property type="entry name" value="Tryp_SPc"/>
    <property type="match status" value="1"/>
</dbReference>
<dbReference type="PROSITE" id="PS50240">
    <property type="entry name" value="TRYPSIN_DOM"/>
    <property type="match status" value="1"/>
</dbReference>
<comment type="similarity">
    <text evidence="2">Belongs to the peptidase S1 family. CLIP subfamily.</text>
</comment>
<dbReference type="InterPro" id="IPR016186">
    <property type="entry name" value="C-type_lectin-like/link_sf"/>
</dbReference>
<keyword evidence="3" id="KW-0732">Signal</keyword>
<dbReference type="SUPFAM" id="SSF56436">
    <property type="entry name" value="C-type lectin-like"/>
    <property type="match status" value="2"/>
</dbReference>
<dbReference type="SUPFAM" id="SSF50494">
    <property type="entry name" value="Trypsin-like serine proteases"/>
    <property type="match status" value="1"/>
</dbReference>
<dbReference type="PROSITE" id="PS50041">
    <property type="entry name" value="C_TYPE_LECTIN_2"/>
    <property type="match status" value="1"/>
</dbReference>
<dbReference type="Proteomes" id="UP001292094">
    <property type="component" value="Unassembled WGS sequence"/>
</dbReference>
<organism evidence="6 7">
    <name type="scientific">Petrolisthes manimaculis</name>
    <dbReference type="NCBI Taxonomy" id="1843537"/>
    <lineage>
        <taxon>Eukaryota</taxon>
        <taxon>Metazoa</taxon>
        <taxon>Ecdysozoa</taxon>
        <taxon>Arthropoda</taxon>
        <taxon>Crustacea</taxon>
        <taxon>Multicrustacea</taxon>
        <taxon>Malacostraca</taxon>
        <taxon>Eumalacostraca</taxon>
        <taxon>Eucarida</taxon>
        <taxon>Decapoda</taxon>
        <taxon>Pleocyemata</taxon>
        <taxon>Anomura</taxon>
        <taxon>Galatheoidea</taxon>
        <taxon>Porcellanidae</taxon>
        <taxon>Petrolisthes</taxon>
    </lineage>
</organism>
<gene>
    <name evidence="6" type="ORF">Pmani_028690</name>
</gene>
<evidence type="ECO:0000256" key="2">
    <source>
        <dbReference type="ARBA" id="ARBA00024195"/>
    </source>
</evidence>
<protein>
    <submittedName>
        <fullName evidence="6">Uncharacterized protein</fullName>
    </submittedName>
</protein>
<evidence type="ECO:0000259" key="5">
    <source>
        <dbReference type="PROSITE" id="PS50240"/>
    </source>
</evidence>
<dbReference type="InterPro" id="IPR051487">
    <property type="entry name" value="Ser/Thr_Proteases_Immune/Dev"/>
</dbReference>
<dbReference type="InterPro" id="IPR001254">
    <property type="entry name" value="Trypsin_dom"/>
</dbReference>
<dbReference type="InterPro" id="IPR016187">
    <property type="entry name" value="CTDL_fold"/>
</dbReference>
<feature type="domain" description="C-type lectin" evidence="4">
    <location>
        <begin position="250"/>
        <end position="356"/>
    </location>
</feature>
<dbReference type="InterPro" id="IPR001304">
    <property type="entry name" value="C-type_lectin-like"/>
</dbReference>
<feature type="domain" description="Peptidase S1" evidence="5">
    <location>
        <begin position="406"/>
        <end position="761"/>
    </location>
</feature>
<dbReference type="AlphaFoldDB" id="A0AAE1P1K3"/>
<reference evidence="6" key="1">
    <citation type="submission" date="2023-11" db="EMBL/GenBank/DDBJ databases">
        <title>Genome assemblies of two species of porcelain crab, Petrolisthes cinctipes and Petrolisthes manimaculis (Anomura: Porcellanidae).</title>
        <authorList>
            <person name="Angst P."/>
        </authorList>
    </citation>
    <scope>NUCLEOTIDE SEQUENCE</scope>
    <source>
        <strain evidence="6">PB745_02</strain>
        <tissue evidence="6">Gill</tissue>
    </source>
</reference>
<name>A0AAE1P1K3_9EUCA</name>
<dbReference type="PRINTS" id="PR00722">
    <property type="entry name" value="CHYMOTRYPSIN"/>
</dbReference>
<evidence type="ECO:0000313" key="7">
    <source>
        <dbReference type="Proteomes" id="UP001292094"/>
    </source>
</evidence>
<evidence type="ECO:0000256" key="3">
    <source>
        <dbReference type="SAM" id="SignalP"/>
    </source>
</evidence>
<dbReference type="Gene3D" id="3.10.100.10">
    <property type="entry name" value="Mannose-Binding Protein A, subunit A"/>
    <property type="match status" value="2"/>
</dbReference>
<keyword evidence="1" id="KW-1015">Disulfide bond</keyword>
<feature type="chain" id="PRO_5041922587" evidence="3">
    <location>
        <begin position="19"/>
        <end position="769"/>
    </location>
</feature>
<comment type="caution">
    <text evidence="6">The sequence shown here is derived from an EMBL/GenBank/DDBJ whole genome shotgun (WGS) entry which is preliminary data.</text>
</comment>
<feature type="signal peptide" evidence="3">
    <location>
        <begin position="1"/>
        <end position="18"/>
    </location>
</feature>
<dbReference type="Gene3D" id="2.40.10.10">
    <property type="entry name" value="Trypsin-like serine proteases"/>
    <property type="match status" value="1"/>
</dbReference>